<reference evidence="2 3" key="1">
    <citation type="submission" date="2024-05" db="EMBL/GenBank/DDBJ databases">
        <title>A draft genome resource for the thread blight pathogen Marasmius tenuissimus strain MS-2.</title>
        <authorList>
            <person name="Yulfo-Soto G.E."/>
            <person name="Baruah I.K."/>
            <person name="Amoako-Attah I."/>
            <person name="Bukari Y."/>
            <person name="Meinhardt L.W."/>
            <person name="Bailey B.A."/>
            <person name="Cohen S.P."/>
        </authorList>
    </citation>
    <scope>NUCLEOTIDE SEQUENCE [LARGE SCALE GENOMIC DNA]</scope>
    <source>
        <strain evidence="2 3">MS-2</strain>
    </source>
</reference>
<feature type="non-terminal residue" evidence="2">
    <location>
        <position position="355"/>
    </location>
</feature>
<protein>
    <submittedName>
        <fullName evidence="2">Uncharacterized protein</fullName>
    </submittedName>
</protein>
<keyword evidence="3" id="KW-1185">Reference proteome</keyword>
<comment type="caution">
    <text evidence="2">The sequence shown here is derived from an EMBL/GenBank/DDBJ whole genome shotgun (WGS) entry which is preliminary data.</text>
</comment>
<feature type="region of interest" description="Disordered" evidence="1">
    <location>
        <begin position="208"/>
        <end position="241"/>
    </location>
</feature>
<feature type="compositionally biased region" description="Basic and acidic residues" evidence="1">
    <location>
        <begin position="13"/>
        <end position="29"/>
    </location>
</feature>
<sequence>VSSWPKPRANKKVSVEVEKEATDAPEHDNNTFIAAGAETGHSTKKRSSFTPVDASPVVWAGVSSLSTEFSTVPAPLSTMLASKRAEASLSTKATLPLGPQISATPPSESPSALSAGCTRRSVGTRNPGGSRLRPDLSVVTTLAPASDIPLMSATLSCSSSSLSSTSSSLSVAYPNSAQRTVEAQPRPLKFSALVAGLYRTPTASLSDSAALSVDVDPTPTRSSSSESLHVSRTTKRAPSLQHPIARAQPQPDVQGAISTVRPSPTTNAVLKAIKTCLIANLTGTATMHTGHFPVAKTSTATTAIAIPSRERQNLPAKCVLPGDNGTANKCCICHETLFKCRSFDRFGVDHDVKGL</sequence>
<dbReference type="Proteomes" id="UP001437256">
    <property type="component" value="Unassembled WGS sequence"/>
</dbReference>
<feature type="compositionally biased region" description="Low complexity" evidence="1">
    <location>
        <begin position="208"/>
        <end position="227"/>
    </location>
</feature>
<gene>
    <name evidence="2" type="ORF">AAF712_015503</name>
</gene>
<evidence type="ECO:0000313" key="3">
    <source>
        <dbReference type="Proteomes" id="UP001437256"/>
    </source>
</evidence>
<feature type="non-terminal residue" evidence="2">
    <location>
        <position position="1"/>
    </location>
</feature>
<dbReference type="EMBL" id="JBBXMP010000422">
    <property type="protein sequence ID" value="KAL0057840.1"/>
    <property type="molecule type" value="Genomic_DNA"/>
</dbReference>
<accession>A0ABR2Z828</accession>
<evidence type="ECO:0000313" key="2">
    <source>
        <dbReference type="EMBL" id="KAL0057840.1"/>
    </source>
</evidence>
<proteinExistence type="predicted"/>
<feature type="compositionally biased region" description="Polar residues" evidence="1">
    <location>
        <begin position="101"/>
        <end position="112"/>
    </location>
</feature>
<feature type="region of interest" description="Disordered" evidence="1">
    <location>
        <begin position="1"/>
        <end position="32"/>
    </location>
</feature>
<organism evidence="2 3">
    <name type="scientific">Marasmius tenuissimus</name>
    <dbReference type="NCBI Taxonomy" id="585030"/>
    <lineage>
        <taxon>Eukaryota</taxon>
        <taxon>Fungi</taxon>
        <taxon>Dikarya</taxon>
        <taxon>Basidiomycota</taxon>
        <taxon>Agaricomycotina</taxon>
        <taxon>Agaricomycetes</taxon>
        <taxon>Agaricomycetidae</taxon>
        <taxon>Agaricales</taxon>
        <taxon>Marasmiineae</taxon>
        <taxon>Marasmiaceae</taxon>
        <taxon>Marasmius</taxon>
    </lineage>
</organism>
<evidence type="ECO:0000256" key="1">
    <source>
        <dbReference type="SAM" id="MobiDB-lite"/>
    </source>
</evidence>
<feature type="region of interest" description="Disordered" evidence="1">
    <location>
        <begin position="96"/>
        <end position="135"/>
    </location>
</feature>
<name>A0ABR2Z828_9AGAR</name>